<protein>
    <recommendedName>
        <fullName evidence="3">F-box domain-containing protein</fullName>
    </recommendedName>
</protein>
<reference evidence="1 2" key="1">
    <citation type="journal article" date="2015" name="Genome Biol. Evol.">
        <title>Phylogenomic analyses indicate that early fungi evolved digesting cell walls of algal ancestors of land plants.</title>
        <authorList>
            <person name="Chang Y."/>
            <person name="Wang S."/>
            <person name="Sekimoto S."/>
            <person name="Aerts A.L."/>
            <person name="Choi C."/>
            <person name="Clum A."/>
            <person name="LaButti K.M."/>
            <person name="Lindquist E.A."/>
            <person name="Yee Ngan C."/>
            <person name="Ohm R.A."/>
            <person name="Salamov A.A."/>
            <person name="Grigoriev I.V."/>
            <person name="Spatafora J.W."/>
            <person name="Berbee M.L."/>
        </authorList>
    </citation>
    <scope>NUCLEOTIDE SEQUENCE [LARGE SCALE GENOMIC DNA]</scope>
    <source>
        <strain evidence="1 2">NRRL 1564</strain>
    </source>
</reference>
<gene>
    <name evidence="1" type="ORF">COEREDRAFT_87147</name>
</gene>
<proteinExistence type="predicted"/>
<keyword evidence="2" id="KW-1185">Reference proteome</keyword>
<dbReference type="OrthoDB" id="5578223at2759"/>
<dbReference type="EMBL" id="KZ303501">
    <property type="protein sequence ID" value="PIA16176.1"/>
    <property type="molecule type" value="Genomic_DNA"/>
</dbReference>
<dbReference type="InterPro" id="IPR032675">
    <property type="entry name" value="LRR_dom_sf"/>
</dbReference>
<sequence>MSVAASFQNLPEKVILSIIPHLQTVGKARVYANRNGTPLSRYVAIELLHINRTWRSAVMQVLCSEYRLHIFSRNSGISGEFSLWPTGLLQPDQQQFKHVSKLVIVIDHNCIFNGMAVHSIYRAWNNCLIFSNVTNLNLVIEYNHIDHNLLMHDYNSHAHVFAKHLRSMVPQMQTVDVKYSAYTQVKDMTTEQSLNKLLTSVMHNTVYSSLTICNNDFLSNYYPHVKHTLSRIDCCWDEGYAKMLPLIHETAETLQELKLACHGISREMLNKLFLNSTGNYIIYHQLEKLVFEATANWEKLHRPTLPQYVFFPKLCYLYLGIVYPFNDDILFRGNSATLEYLCITPDLDMVNMLNKYRVFAEQKHTRLRHIIVNNQFNSEHLITEDALMQLANAIARVTYNASSAVESITMHNSSAGEKLVAAMIQSMHMTFLKQLHIESSRLSLTDIVNLLQALPRLVELHCMCDGIGEESAGVPVKQLADYMYHNYYPLSTSFKYWKIVHDYKTPLSGDKSIGDMVICSLLVSVVCPNFKYPHISEIFRLRFNNTIKQAIAYNPADKLVKNMKALIISE</sequence>
<evidence type="ECO:0000313" key="2">
    <source>
        <dbReference type="Proteomes" id="UP000242474"/>
    </source>
</evidence>
<name>A0A2G5BAY6_COERN</name>
<dbReference type="Proteomes" id="UP000242474">
    <property type="component" value="Unassembled WGS sequence"/>
</dbReference>
<evidence type="ECO:0008006" key="3">
    <source>
        <dbReference type="Google" id="ProtNLM"/>
    </source>
</evidence>
<organism evidence="1 2">
    <name type="scientific">Coemansia reversa (strain ATCC 12441 / NRRL 1564)</name>
    <dbReference type="NCBI Taxonomy" id="763665"/>
    <lineage>
        <taxon>Eukaryota</taxon>
        <taxon>Fungi</taxon>
        <taxon>Fungi incertae sedis</taxon>
        <taxon>Zoopagomycota</taxon>
        <taxon>Kickxellomycotina</taxon>
        <taxon>Kickxellomycetes</taxon>
        <taxon>Kickxellales</taxon>
        <taxon>Kickxellaceae</taxon>
        <taxon>Coemansia</taxon>
    </lineage>
</organism>
<dbReference type="SUPFAM" id="SSF52047">
    <property type="entry name" value="RNI-like"/>
    <property type="match status" value="1"/>
</dbReference>
<accession>A0A2G5BAY6</accession>
<dbReference type="Gene3D" id="3.80.10.10">
    <property type="entry name" value="Ribonuclease Inhibitor"/>
    <property type="match status" value="1"/>
</dbReference>
<evidence type="ECO:0000313" key="1">
    <source>
        <dbReference type="EMBL" id="PIA16176.1"/>
    </source>
</evidence>
<dbReference type="AlphaFoldDB" id="A0A2G5BAY6"/>